<name>A0ABD0KWE6_9CAEN</name>
<feature type="transmembrane region" description="Helical" evidence="1">
    <location>
        <begin position="35"/>
        <end position="53"/>
    </location>
</feature>
<dbReference type="AlphaFoldDB" id="A0ABD0KWE6"/>
<evidence type="ECO:0000313" key="3">
    <source>
        <dbReference type="Proteomes" id="UP001519460"/>
    </source>
</evidence>
<dbReference type="Proteomes" id="UP001519460">
    <property type="component" value="Unassembled WGS sequence"/>
</dbReference>
<reference evidence="2 3" key="1">
    <citation type="journal article" date="2023" name="Sci. Data">
        <title>Genome assembly of the Korean intertidal mud-creeper Batillaria attramentaria.</title>
        <authorList>
            <person name="Patra A.K."/>
            <person name="Ho P.T."/>
            <person name="Jun S."/>
            <person name="Lee S.J."/>
            <person name="Kim Y."/>
            <person name="Won Y.J."/>
        </authorList>
    </citation>
    <scope>NUCLEOTIDE SEQUENCE [LARGE SCALE GENOMIC DNA]</scope>
    <source>
        <strain evidence="2">Wonlab-2016</strain>
    </source>
</reference>
<keyword evidence="1" id="KW-0472">Membrane</keyword>
<gene>
    <name evidence="2" type="ORF">BaRGS_00017524</name>
</gene>
<evidence type="ECO:0000313" key="2">
    <source>
        <dbReference type="EMBL" id="KAK7491253.1"/>
    </source>
</evidence>
<organism evidence="2 3">
    <name type="scientific">Batillaria attramentaria</name>
    <dbReference type="NCBI Taxonomy" id="370345"/>
    <lineage>
        <taxon>Eukaryota</taxon>
        <taxon>Metazoa</taxon>
        <taxon>Spiralia</taxon>
        <taxon>Lophotrochozoa</taxon>
        <taxon>Mollusca</taxon>
        <taxon>Gastropoda</taxon>
        <taxon>Caenogastropoda</taxon>
        <taxon>Sorbeoconcha</taxon>
        <taxon>Cerithioidea</taxon>
        <taxon>Batillariidae</taxon>
        <taxon>Batillaria</taxon>
    </lineage>
</organism>
<keyword evidence="3" id="KW-1185">Reference proteome</keyword>
<evidence type="ECO:0000256" key="1">
    <source>
        <dbReference type="SAM" id="Phobius"/>
    </source>
</evidence>
<proteinExistence type="predicted"/>
<accession>A0ABD0KWE6</accession>
<keyword evidence="1" id="KW-1133">Transmembrane helix</keyword>
<dbReference type="EMBL" id="JACVVK020000117">
    <property type="protein sequence ID" value="KAK7491253.1"/>
    <property type="molecule type" value="Genomic_DNA"/>
</dbReference>
<sequence>MGHQATLTTVSMIHGTNYGAMGRNMGQKNRKLHKLTRFSLLALGGLMTIHALGHHATLTTVSMIHGTNYGAMGRNMGQKN</sequence>
<keyword evidence="1" id="KW-0812">Transmembrane</keyword>
<comment type="caution">
    <text evidence="2">The sequence shown here is derived from an EMBL/GenBank/DDBJ whole genome shotgun (WGS) entry which is preliminary data.</text>
</comment>
<protein>
    <submittedName>
        <fullName evidence="2">Uncharacterized protein</fullName>
    </submittedName>
</protein>